<dbReference type="AlphaFoldDB" id="A0AAV2YA19"/>
<dbReference type="InterPro" id="IPR000490">
    <property type="entry name" value="Glyco_hydro_17"/>
</dbReference>
<evidence type="ECO:0000256" key="7">
    <source>
        <dbReference type="ARBA" id="ARBA00022512"/>
    </source>
</evidence>
<evidence type="ECO:0000256" key="4">
    <source>
        <dbReference type="ARBA" id="ARBA00008773"/>
    </source>
</evidence>
<keyword evidence="7" id="KW-0134">Cell wall</keyword>
<gene>
    <name evidence="20" type="ORF">N0F65_000236</name>
</gene>
<evidence type="ECO:0000256" key="3">
    <source>
        <dbReference type="ARBA" id="ARBA00004236"/>
    </source>
</evidence>
<evidence type="ECO:0000256" key="12">
    <source>
        <dbReference type="ARBA" id="ARBA00023180"/>
    </source>
</evidence>
<keyword evidence="12" id="KW-0325">Glycoprotein</keyword>
<evidence type="ECO:0000256" key="18">
    <source>
        <dbReference type="ARBA" id="ARBA00043078"/>
    </source>
</evidence>
<evidence type="ECO:0000313" key="20">
    <source>
        <dbReference type="EMBL" id="DAZ92452.1"/>
    </source>
</evidence>
<keyword evidence="13" id="KW-0119">Carbohydrate metabolism</keyword>
<evidence type="ECO:0000256" key="5">
    <source>
        <dbReference type="ARBA" id="ARBA00012780"/>
    </source>
</evidence>
<keyword evidence="8" id="KW-0964">Secreted</keyword>
<dbReference type="Pfam" id="PF00332">
    <property type="entry name" value="Glyco_hydro_17"/>
    <property type="match status" value="1"/>
</dbReference>
<evidence type="ECO:0000256" key="16">
    <source>
        <dbReference type="ARBA" id="ARBA00037649"/>
    </source>
</evidence>
<comment type="caution">
    <text evidence="20">The sequence shown here is derived from an EMBL/GenBank/DDBJ whole genome shotgun (WGS) entry which is preliminary data.</text>
</comment>
<evidence type="ECO:0000256" key="14">
    <source>
        <dbReference type="ARBA" id="ARBA00023316"/>
    </source>
</evidence>
<evidence type="ECO:0000256" key="8">
    <source>
        <dbReference type="ARBA" id="ARBA00022525"/>
    </source>
</evidence>
<dbReference type="InterPro" id="IPR050732">
    <property type="entry name" value="Beta-glucan_modifiers"/>
</dbReference>
<dbReference type="EC" id="3.2.1.39" evidence="5"/>
<evidence type="ECO:0000256" key="11">
    <source>
        <dbReference type="ARBA" id="ARBA00023136"/>
    </source>
</evidence>
<reference evidence="20" key="1">
    <citation type="submission" date="2022-11" db="EMBL/GenBank/DDBJ databases">
        <authorList>
            <person name="Morgan W.R."/>
            <person name="Tartar A."/>
        </authorList>
    </citation>
    <scope>NUCLEOTIDE SEQUENCE</scope>
    <source>
        <strain evidence="20">ARSEF 373</strain>
    </source>
</reference>
<reference evidence="20" key="2">
    <citation type="journal article" date="2023" name="Microbiol Resour">
        <title>Decontamination and Annotation of the Draft Genome Sequence of the Oomycete Lagenidium giganteum ARSEF 373.</title>
        <authorList>
            <person name="Morgan W.R."/>
            <person name="Tartar A."/>
        </authorList>
    </citation>
    <scope>NUCLEOTIDE SEQUENCE</scope>
    <source>
        <strain evidence="20">ARSEF 373</strain>
    </source>
</reference>
<evidence type="ECO:0000256" key="9">
    <source>
        <dbReference type="ARBA" id="ARBA00022729"/>
    </source>
</evidence>
<protein>
    <recommendedName>
        <fullName evidence="5">glucan endo-1,3-beta-D-glucosidase</fullName>
        <ecNumber evidence="5">3.2.1.39</ecNumber>
    </recommendedName>
    <alternativeName>
        <fullName evidence="18">Endo-1,3-beta-glucanase btgC</fullName>
    </alternativeName>
    <alternativeName>
        <fullName evidence="17">Laminarinase btgC</fullName>
    </alternativeName>
</protein>
<dbReference type="InterPro" id="IPR017853">
    <property type="entry name" value="GH"/>
</dbReference>
<keyword evidence="9" id="KW-0732">Signal</keyword>
<keyword evidence="6" id="KW-1003">Cell membrane</keyword>
<keyword evidence="21" id="KW-1185">Reference proteome</keyword>
<keyword evidence="15" id="KW-0624">Polysaccharide degradation</keyword>
<name>A0AAV2YA19_9STRA</name>
<dbReference type="GO" id="GO:0042973">
    <property type="term" value="F:glucan endo-1,3-beta-D-glucosidase activity"/>
    <property type="evidence" value="ECO:0007669"/>
    <property type="project" value="UniProtKB-EC"/>
</dbReference>
<dbReference type="PANTHER" id="PTHR16631">
    <property type="entry name" value="GLUCAN 1,3-BETA-GLUCOSIDASE"/>
    <property type="match status" value="1"/>
</dbReference>
<evidence type="ECO:0000256" key="2">
    <source>
        <dbReference type="ARBA" id="ARBA00004191"/>
    </source>
</evidence>
<dbReference type="PANTHER" id="PTHR16631:SF17">
    <property type="entry name" value="GLUCAN ENDO-1,3-BETA-GLUCOSIDASE BTGC"/>
    <property type="match status" value="1"/>
</dbReference>
<evidence type="ECO:0000256" key="15">
    <source>
        <dbReference type="ARBA" id="ARBA00023326"/>
    </source>
</evidence>
<dbReference type="GO" id="GO:0000272">
    <property type="term" value="P:polysaccharide catabolic process"/>
    <property type="evidence" value="ECO:0007669"/>
    <property type="project" value="UniProtKB-KW"/>
</dbReference>
<keyword evidence="14" id="KW-0961">Cell wall biogenesis/degradation</keyword>
<keyword evidence="10" id="KW-0378">Hydrolase</keyword>
<sequence length="284" mass="31362">MHSALYPLGNGGDGKQVGAVLDQDFQQLSQRFTYVRTYHSQFFGFNVADYAKKYGLKLYLGIAHYSNADWNELEIKAAVDGAKNNPDTVEAIIVGNEDLDLTGGDQSVDAIITKIQSIKDRLRQAGVPDGQVAVGTAQRINGWLGDRKGDLDRLAGACDFIGVHIYPFFTQGFDVSKPLALLDAQWDQMLTCYGSSKSKLRLTETGWPSDGDAPSGFPANKPSSTNQKAYFQALSGWSARDAGGPHFWFMAYDRRSDDPFLSSHQNYEQHFGFFTADNKDKGVF</sequence>
<accession>A0AAV2YA19</accession>
<comment type="function">
    <text evidence="16">Glucanases play a role in cell expansion during growth, in cell-cell fusion during mating, and in spore release during sporulation. This enzyme may be involved in beta-glucan degradation. Active on laminarin and lichenan.</text>
</comment>
<dbReference type="GO" id="GO:0005886">
    <property type="term" value="C:plasma membrane"/>
    <property type="evidence" value="ECO:0007669"/>
    <property type="project" value="UniProtKB-SubCell"/>
</dbReference>
<evidence type="ECO:0000313" key="21">
    <source>
        <dbReference type="Proteomes" id="UP001146120"/>
    </source>
</evidence>
<dbReference type="EMBL" id="DAKRPA010000436">
    <property type="protein sequence ID" value="DAZ92452.1"/>
    <property type="molecule type" value="Genomic_DNA"/>
</dbReference>
<evidence type="ECO:0000256" key="10">
    <source>
        <dbReference type="ARBA" id="ARBA00022801"/>
    </source>
</evidence>
<dbReference type="SUPFAM" id="SSF51445">
    <property type="entry name" value="(Trans)glycosidases"/>
    <property type="match status" value="1"/>
</dbReference>
<dbReference type="Gene3D" id="3.20.20.80">
    <property type="entry name" value="Glycosidases"/>
    <property type="match status" value="1"/>
</dbReference>
<evidence type="ECO:0000256" key="6">
    <source>
        <dbReference type="ARBA" id="ARBA00022475"/>
    </source>
</evidence>
<evidence type="ECO:0000256" key="17">
    <source>
        <dbReference type="ARBA" id="ARBA00042373"/>
    </source>
</evidence>
<keyword evidence="11" id="KW-0472">Membrane</keyword>
<comment type="similarity">
    <text evidence="4 19">Belongs to the glycosyl hydrolase 17 family.</text>
</comment>
<evidence type="ECO:0000256" key="1">
    <source>
        <dbReference type="ARBA" id="ARBA00000382"/>
    </source>
</evidence>
<comment type="catalytic activity">
    <reaction evidence="1">
        <text>Hydrolysis of (1-&gt;3)-beta-D-glucosidic linkages in (1-&gt;3)-beta-D-glucans.</text>
        <dbReference type="EC" id="3.2.1.39"/>
    </reaction>
</comment>
<dbReference type="GO" id="GO:0071555">
    <property type="term" value="P:cell wall organization"/>
    <property type="evidence" value="ECO:0007669"/>
    <property type="project" value="UniProtKB-KW"/>
</dbReference>
<proteinExistence type="inferred from homology"/>
<evidence type="ECO:0000256" key="13">
    <source>
        <dbReference type="ARBA" id="ARBA00023277"/>
    </source>
</evidence>
<comment type="subcellular location">
    <subcellularLocation>
        <location evidence="3">Cell membrane</location>
    </subcellularLocation>
    <subcellularLocation>
        <location evidence="2">Secreted</location>
        <location evidence="2">Cell wall</location>
    </subcellularLocation>
</comment>
<evidence type="ECO:0000256" key="19">
    <source>
        <dbReference type="RuleBase" id="RU004335"/>
    </source>
</evidence>
<dbReference type="Proteomes" id="UP001146120">
    <property type="component" value="Unassembled WGS sequence"/>
</dbReference>
<organism evidence="20 21">
    <name type="scientific">Lagenidium giganteum</name>
    <dbReference type="NCBI Taxonomy" id="4803"/>
    <lineage>
        <taxon>Eukaryota</taxon>
        <taxon>Sar</taxon>
        <taxon>Stramenopiles</taxon>
        <taxon>Oomycota</taxon>
        <taxon>Peronosporomycetes</taxon>
        <taxon>Pythiales</taxon>
        <taxon>Pythiaceae</taxon>
    </lineage>
</organism>